<dbReference type="PANTHER" id="PTHR11851">
    <property type="entry name" value="METALLOPROTEASE"/>
    <property type="match status" value="1"/>
</dbReference>
<dbReference type="Pfam" id="PF05193">
    <property type="entry name" value="Peptidase_M16_C"/>
    <property type="match status" value="1"/>
</dbReference>
<evidence type="ECO:0000259" key="2">
    <source>
        <dbReference type="Pfam" id="PF05193"/>
    </source>
</evidence>
<dbReference type="InterPro" id="IPR011765">
    <property type="entry name" value="Pept_M16_N"/>
</dbReference>
<protein>
    <recommendedName>
        <fullName evidence="5">Peptidase M16 C-terminal domain-containing protein</fullName>
    </recommendedName>
</protein>
<dbReference type="AlphaFoldDB" id="A0A235BWJ7"/>
<dbReference type="Gene3D" id="3.30.830.10">
    <property type="entry name" value="Metalloenzyme, LuxS/M16 peptidase-like"/>
    <property type="match status" value="2"/>
</dbReference>
<evidence type="ECO:0000259" key="1">
    <source>
        <dbReference type="Pfam" id="PF00675"/>
    </source>
</evidence>
<dbReference type="InterPro" id="IPR007863">
    <property type="entry name" value="Peptidase_M16_C"/>
</dbReference>
<feature type="domain" description="Peptidase M16 C-terminal" evidence="2">
    <location>
        <begin position="188"/>
        <end position="362"/>
    </location>
</feature>
<sequence length="445" mass="50186">MKKRLMFSIVTIALLIGQISAVPLFRDSLSNGFVVLTYEDHRLPVVDIRFVCRSGAAYDPRFKSGLANLTAKMLLRGTENMKGDSVADILEFLGTKHSAGADHDYSYLDIKTLSRSMDQVLDILSDAVLNPAFRPEAFSREQAKALTAAQRGYDNPRLVVMTEFDRLLFGNHPYASEPWGDTATLRKLKPEDSKTFYQTCYLPNNSFIIIVGDTKHKDILKSIRNRFSKWRPGTIKKLHVPEIAYPKTMRVKLITRPDFSQTCIMLGHPGISISDPQMLSTRLMSFILGGSALGSRLGQAVREKAGLAYDVRCWFDRRAFMGAYRATVQTVNPKPAIEKMLAEIRRMHSSGPTEKELEAACNYYTGSFPLRYSSSNGKLYQITRLELYNLGTDWLDTFPDKINALTLSDLKTSAREHLHPGKYLIVIVGNITRNDLDLPDAEWIN</sequence>
<dbReference type="GO" id="GO:0046872">
    <property type="term" value="F:metal ion binding"/>
    <property type="evidence" value="ECO:0007669"/>
    <property type="project" value="InterPro"/>
</dbReference>
<dbReference type="InterPro" id="IPR050361">
    <property type="entry name" value="MPP/UQCRC_Complex"/>
</dbReference>
<comment type="caution">
    <text evidence="3">The sequence shown here is derived from an EMBL/GenBank/DDBJ whole genome shotgun (WGS) entry which is preliminary data.</text>
</comment>
<evidence type="ECO:0008006" key="5">
    <source>
        <dbReference type="Google" id="ProtNLM"/>
    </source>
</evidence>
<organism evidence="3 4">
    <name type="scientific">candidate division WOR-3 bacterium JGI_Cruoil_03_51_56</name>
    <dbReference type="NCBI Taxonomy" id="1973747"/>
    <lineage>
        <taxon>Bacteria</taxon>
        <taxon>Bacteria division WOR-3</taxon>
    </lineage>
</organism>
<evidence type="ECO:0000313" key="4">
    <source>
        <dbReference type="Proteomes" id="UP000215559"/>
    </source>
</evidence>
<dbReference type="InterPro" id="IPR011249">
    <property type="entry name" value="Metalloenz_LuxS/M16"/>
</dbReference>
<dbReference type="PANTHER" id="PTHR11851:SF224">
    <property type="entry name" value="PROCESSING PROTEASE"/>
    <property type="match status" value="1"/>
</dbReference>
<proteinExistence type="predicted"/>
<dbReference type="Proteomes" id="UP000215559">
    <property type="component" value="Unassembled WGS sequence"/>
</dbReference>
<name>A0A235BWJ7_UNCW3</name>
<accession>A0A235BWJ7</accession>
<evidence type="ECO:0000313" key="3">
    <source>
        <dbReference type="EMBL" id="OYD16566.1"/>
    </source>
</evidence>
<reference evidence="3 4" key="1">
    <citation type="submission" date="2017-07" db="EMBL/GenBank/DDBJ databases">
        <title>Recovery of genomes from metagenomes via a dereplication, aggregation, and scoring strategy.</title>
        <authorList>
            <person name="Sieber C.M."/>
            <person name="Probst A.J."/>
            <person name="Sharrar A."/>
            <person name="Thomas B.C."/>
            <person name="Hess M."/>
            <person name="Tringe S.G."/>
            <person name="Banfield J.F."/>
        </authorList>
    </citation>
    <scope>NUCLEOTIDE SEQUENCE [LARGE SCALE GENOMIC DNA]</scope>
    <source>
        <strain evidence="3">JGI_Cruoil_03_51_56</strain>
    </source>
</reference>
<feature type="domain" description="Peptidase M16 N-terminal" evidence="1">
    <location>
        <begin position="35"/>
        <end position="169"/>
    </location>
</feature>
<gene>
    <name evidence="3" type="ORF">CH330_02515</name>
</gene>
<dbReference type="Pfam" id="PF00675">
    <property type="entry name" value="Peptidase_M16"/>
    <property type="match status" value="1"/>
</dbReference>
<dbReference type="SUPFAM" id="SSF63411">
    <property type="entry name" value="LuxS/MPP-like metallohydrolase"/>
    <property type="match status" value="2"/>
</dbReference>
<dbReference type="EMBL" id="NOZP01000045">
    <property type="protein sequence ID" value="OYD16566.1"/>
    <property type="molecule type" value="Genomic_DNA"/>
</dbReference>